<feature type="transmembrane region" description="Helical" evidence="1">
    <location>
        <begin position="43"/>
        <end position="62"/>
    </location>
</feature>
<keyword evidence="3" id="KW-1185">Reference proteome</keyword>
<gene>
    <name evidence="2" type="ORF">BXY75_2472</name>
</gene>
<sequence>MLKYYVFHRFYLHLSVYFSYIRARYQKPPISMLVKLTLNQSRLFLIVPILFICFVGSAQSVGINTTTPNGVLDINSANSGFVLPRVVLTSTVLQAPIVNPQGGNIPQGTTVYNTSTTSTGANDVFPGMYVWSGTQWQSQFEKKQRLLYEQSSLDMLTSASSSFTNVTGLSSKTFTPDYTGFYKVSVNVNFAGGNAKVPKISGGNPSTRSNGYLNIARASGTFRLNLAGTNYDIPVNSYSTAYEPSESATNYFAIWQEFSTVIYLPCIAGSSKSFTLSFDQHDAPEFLNDGNSSSGRGHIGYDIPCTVEITYVGE</sequence>
<evidence type="ECO:0000256" key="1">
    <source>
        <dbReference type="SAM" id="Phobius"/>
    </source>
</evidence>
<proteinExistence type="predicted"/>
<comment type="caution">
    <text evidence="2">The sequence shown here is derived from an EMBL/GenBank/DDBJ whole genome shotgun (WGS) entry which is preliminary data.</text>
</comment>
<evidence type="ECO:0000313" key="3">
    <source>
        <dbReference type="Proteomes" id="UP000271339"/>
    </source>
</evidence>
<protein>
    <submittedName>
        <fullName evidence="2">Uncharacterized protein</fullName>
    </submittedName>
</protein>
<dbReference type="EMBL" id="REFC01000014">
    <property type="protein sequence ID" value="RMA57668.1"/>
    <property type="molecule type" value="Genomic_DNA"/>
</dbReference>
<keyword evidence="1" id="KW-1133">Transmembrane helix</keyword>
<name>A0A3L9YIB7_9FLAO</name>
<accession>A0A3L9YIB7</accession>
<reference evidence="2 3" key="1">
    <citation type="submission" date="2018-10" db="EMBL/GenBank/DDBJ databases">
        <title>Genomic Encyclopedia of Archaeal and Bacterial Type Strains, Phase II (KMG-II): from individual species to whole genera.</title>
        <authorList>
            <person name="Goeker M."/>
        </authorList>
    </citation>
    <scope>NUCLEOTIDE SEQUENCE [LARGE SCALE GENOMIC DNA]</scope>
    <source>
        <strain evidence="2 3">DSM 23424</strain>
    </source>
</reference>
<dbReference type="AlphaFoldDB" id="A0A3L9YIB7"/>
<keyword evidence="1" id="KW-0812">Transmembrane</keyword>
<organism evidence="2 3">
    <name type="scientific">Ulvibacter antarcticus</name>
    <dbReference type="NCBI Taxonomy" id="442714"/>
    <lineage>
        <taxon>Bacteria</taxon>
        <taxon>Pseudomonadati</taxon>
        <taxon>Bacteroidota</taxon>
        <taxon>Flavobacteriia</taxon>
        <taxon>Flavobacteriales</taxon>
        <taxon>Flavobacteriaceae</taxon>
        <taxon>Ulvibacter</taxon>
    </lineage>
</organism>
<keyword evidence="1" id="KW-0472">Membrane</keyword>
<evidence type="ECO:0000313" key="2">
    <source>
        <dbReference type="EMBL" id="RMA57668.1"/>
    </source>
</evidence>
<dbReference type="Proteomes" id="UP000271339">
    <property type="component" value="Unassembled WGS sequence"/>
</dbReference>